<evidence type="ECO:0000259" key="7">
    <source>
        <dbReference type="PROSITE" id="PS50923"/>
    </source>
</evidence>
<dbReference type="RefSeq" id="XP_053539143.1">
    <property type="nucleotide sequence ID" value="XM_053683168.1"/>
</dbReference>
<evidence type="ECO:0000256" key="6">
    <source>
        <dbReference type="SAM" id="SignalP"/>
    </source>
</evidence>
<evidence type="ECO:0000256" key="2">
    <source>
        <dbReference type="ARBA" id="ARBA00022659"/>
    </source>
</evidence>
<feature type="domain" description="Sushi" evidence="7">
    <location>
        <begin position="263"/>
        <end position="327"/>
    </location>
</feature>
<feature type="domain" description="Sushi" evidence="7">
    <location>
        <begin position="623"/>
        <end position="687"/>
    </location>
</feature>
<accession>A0A9F7RM15</accession>
<dbReference type="Gene3D" id="2.10.70.10">
    <property type="entry name" value="Complement Module, domain 1"/>
    <property type="match status" value="19"/>
</dbReference>
<reference evidence="8" key="1">
    <citation type="journal article" date="2016" name="Nat. Commun.">
        <title>The channel catfish genome sequence provides insights into the evolution of scale formation in teleosts.</title>
        <authorList>
            <person name="Liu Z."/>
            <person name="Liu S."/>
            <person name="Yao J."/>
            <person name="Bao L."/>
            <person name="Zhang J."/>
            <person name="Li Y."/>
            <person name="Jiang C."/>
            <person name="Sun L."/>
            <person name="Wang R."/>
            <person name="Zhang Y."/>
            <person name="Zhou T."/>
            <person name="Zeng Q."/>
            <person name="Fu Q."/>
            <person name="Gao S."/>
            <person name="Li N."/>
            <person name="Koren S."/>
            <person name="Jiang Y."/>
            <person name="Zimin A."/>
            <person name="Xu P."/>
            <person name="Phillippy A.M."/>
            <person name="Geng X."/>
            <person name="Song L."/>
            <person name="Sun F."/>
            <person name="Li C."/>
            <person name="Wang X."/>
            <person name="Chen A."/>
            <person name="Jin Y."/>
            <person name="Yuan Z."/>
            <person name="Yang Y."/>
            <person name="Tan S."/>
            <person name="Peatman E."/>
            <person name="Lu J."/>
            <person name="Qin Z."/>
            <person name="Dunham R."/>
            <person name="Li Z."/>
            <person name="Sonstegard T."/>
            <person name="Feng J."/>
            <person name="Danzmann R.G."/>
            <person name="Schroeder S."/>
            <person name="Scheffler B."/>
            <person name="Duke M.V."/>
            <person name="Ballard L."/>
            <person name="Kucuktas H."/>
            <person name="Kaltenboeck L."/>
            <person name="Liu H."/>
            <person name="Armbruster J."/>
            <person name="Xie Y."/>
            <person name="Kirby M.L."/>
            <person name="Tian Y."/>
            <person name="Flanagan M.E."/>
            <person name="Mu W."/>
            <person name="Waldbieser G.C."/>
        </authorList>
    </citation>
    <scope>NUCLEOTIDE SEQUENCE [LARGE SCALE GENOMIC DNA]</scope>
    <source>
        <strain evidence="8">SDA103</strain>
    </source>
</reference>
<keyword evidence="3 6" id="KW-0732">Signal</keyword>
<dbReference type="SMART" id="SM00032">
    <property type="entry name" value="CCP"/>
    <property type="match status" value="20"/>
</dbReference>
<comment type="subcellular location">
    <subcellularLocation>
        <location evidence="1">Virion</location>
    </subcellularLocation>
</comment>
<reference evidence="9" key="2">
    <citation type="submission" date="2025-08" db="UniProtKB">
        <authorList>
            <consortium name="RefSeq"/>
        </authorList>
    </citation>
    <scope>IDENTIFICATION</scope>
    <source>
        <tissue evidence="9">Blood</tissue>
    </source>
</reference>
<feature type="domain" description="Sushi" evidence="7">
    <location>
        <begin position="688"/>
        <end position="745"/>
    </location>
</feature>
<dbReference type="InterPro" id="IPR035976">
    <property type="entry name" value="Sushi/SCR/CCP_sf"/>
</dbReference>
<feature type="domain" description="Sushi" evidence="7">
    <location>
        <begin position="1150"/>
        <end position="1209"/>
    </location>
</feature>
<proteinExistence type="predicted"/>
<name>A0A9F7RM15_ICTPU</name>
<feature type="domain" description="Sushi" evidence="7">
    <location>
        <begin position="1086"/>
        <end position="1145"/>
    </location>
</feature>
<dbReference type="SUPFAM" id="SSF57535">
    <property type="entry name" value="Complement control module/SCR domain"/>
    <property type="match status" value="18"/>
</dbReference>
<keyword evidence="2 5" id="KW-0768">Sushi</keyword>
<feature type="domain" description="Sushi" evidence="7">
    <location>
        <begin position="804"/>
        <end position="864"/>
    </location>
</feature>
<feature type="domain" description="Sushi" evidence="7">
    <location>
        <begin position="446"/>
        <end position="505"/>
    </location>
</feature>
<evidence type="ECO:0000256" key="5">
    <source>
        <dbReference type="PROSITE-ProRule" id="PRU00302"/>
    </source>
</evidence>
<comment type="caution">
    <text evidence="5">Lacks conserved residue(s) required for the propagation of feature annotation.</text>
</comment>
<feature type="chain" id="PRO_5039903033" evidence="6">
    <location>
        <begin position="25"/>
        <end position="1306"/>
    </location>
</feature>
<evidence type="ECO:0000313" key="8">
    <source>
        <dbReference type="Proteomes" id="UP000221080"/>
    </source>
</evidence>
<dbReference type="Pfam" id="PF00084">
    <property type="entry name" value="Sushi"/>
    <property type="match status" value="15"/>
</dbReference>
<feature type="domain" description="Sushi" evidence="7">
    <location>
        <begin position="27"/>
        <end position="85"/>
    </location>
</feature>
<evidence type="ECO:0000256" key="4">
    <source>
        <dbReference type="ARBA" id="ARBA00023157"/>
    </source>
</evidence>
<feature type="disulfide bond" evidence="5">
    <location>
        <begin position="806"/>
        <end position="849"/>
    </location>
</feature>
<feature type="domain" description="Sushi" evidence="7">
    <location>
        <begin position="328"/>
        <end position="384"/>
    </location>
</feature>
<sequence length="1306" mass="149152">MGYNMQVAVKIFFFAFWVSSITLAENEECLKGNINYENTQISNLNERYTHGQTVKLNCASGYVGSLRLECENGIWTKIAGRECKKKPCGHPGDTPNGDFKLTKDSEFVFGATVEYTCRPGYIMASRVKHRNCRIDGWDNAVPVCEVVKCPIISNLGDVIATGNTEEASYGDVIHFECASPDKMLEGPEDIHCKSDGQWSDKIPKCIEIKCLPPEIPHGFTNLDKEYKENNILQYSCEKGYNPRPGNPRCTKYGWSIKPECEVITCLLGSPTTGVVSTKPIGKNIFLAGEYVEIICSKKYWIFGTKQVSRNIKCKDDGKWELRPVCEEITCEYPEGEHLLNNPNYKRIYKLGENTWYRCEYGYQRTAASITCTENGWEPEPRCIEITCQKPEIAHGEVLGIQKNTYNKNVKIALKCNQGYEPGIFFVTCKQNGEWDNMRQCTLGINLRCRYPEREINDAIRNDTNLKAYYEEGGGVQYKCKEGFYFQHGSKAVCSAGKWKYPQCIKYTTCEYPRGEHLLNNPPNFKRIYKLGENTWYRCEYGYQRTAASITCTENSWEPEPQCIEITCQKPEIAHGEVLGIQKNTYNKNVKIALKCNQGYEPGIFFVTCNQNGEWDNMRQCTLITCLLGSPTTGVVSTKPIGKNIFLAGEYVEIICSKKYWIFGTKQVSRNIKCKEDGKWELRPVCEEITCEYPRGEHLLNNPPYNKHIYKLGENTRYRCEYGYKHRAASITCTENSWEPEPQCIEITCQKPEIAHGEVLRIQKYTYNKNVKIALKCNQGYEPGIFFVTCNQNGEWENMRQCTLVKCPIISNLGDVITTDNTEEARYGDFIHFKCASPNKMLEGPEEIHCKDDGQWSDKIPKCKEKTTCAKTSVQNGFTYKLPGGFSYSCHANYKAFDEKWWGVVICTEGPQSYAPLCIPNDQCGQIPNVHAKKIQEKKGYKNEETVEFECESKPCCFKCISGTWQDCQCIPPSVENAVITSHSQHQVEYICRNNYTITGKRLISCNSSQWKELPSCNLGINLKCRDPEREINDAIRNDPNLKAYYEEGGSVQYRCKEGFYFQHGSKAVCSAGKWNYPQCIKLGINLRCRDPEREINDAIRNDTNLKAYYEEGGGVQYKCKEGLYFQNGSKAVCSAGKWNYPQCIKLGINLRCRDPEREINDAIRNDTNLKAYYEEGGGVQYKCKEGLYFQNGSKAMCSAGKWNYPQCIKSLNIYLEEKNETARNEESFLHENVTAGQTRLQSKVAEKPTCRKPKRIKNGTLMSDQKQFYEEGETVEYQCTKDFQFKNGSIAICSGGVWVYPKCIQK</sequence>
<gene>
    <name evidence="9" type="primary">LOC108270757</name>
</gene>
<protein>
    <submittedName>
        <fullName evidence="9">Complement factor H isoform X1</fullName>
    </submittedName>
</protein>
<feature type="disulfide bond" evidence="5">
    <location>
        <begin position="117"/>
        <end position="144"/>
    </location>
</feature>
<feature type="disulfide bond" evidence="5">
    <location>
        <begin position="1250"/>
        <end position="1293"/>
    </location>
</feature>
<feature type="domain" description="Sushi" evidence="7">
    <location>
        <begin position="208"/>
        <end position="262"/>
    </location>
</feature>
<feature type="domain" description="Sushi" evidence="7">
    <location>
        <begin position="147"/>
        <end position="207"/>
    </location>
</feature>
<dbReference type="PROSITE" id="PS50923">
    <property type="entry name" value="SUSHI"/>
    <property type="match status" value="19"/>
</dbReference>
<dbReference type="PANTHER" id="PTHR45785">
    <property type="entry name" value="COMPLEMENT FACTOR H-RELATED"/>
    <property type="match status" value="1"/>
</dbReference>
<dbReference type="PANTHER" id="PTHR45785:SF2">
    <property type="entry name" value="COMPLEMENT FACTOR H-RELATED"/>
    <property type="match status" value="1"/>
</dbReference>
<feature type="domain" description="Sushi" evidence="7">
    <location>
        <begin position="507"/>
        <end position="564"/>
    </location>
</feature>
<feature type="domain" description="Sushi" evidence="7">
    <location>
        <begin position="565"/>
        <end position="622"/>
    </location>
</feature>
<dbReference type="InterPro" id="IPR051503">
    <property type="entry name" value="ComplSys_Reg/VirEntry_Med"/>
</dbReference>
<feature type="disulfide bond" evidence="5">
    <location>
        <begin position="149"/>
        <end position="192"/>
    </location>
</feature>
<feature type="domain" description="Sushi" evidence="7">
    <location>
        <begin position="1022"/>
        <end position="1081"/>
    </location>
</feature>
<keyword evidence="4 5" id="KW-1015">Disulfide bond</keyword>
<dbReference type="CDD" id="cd00033">
    <property type="entry name" value="CCP"/>
    <property type="match status" value="3"/>
</dbReference>
<feature type="domain" description="Sushi" evidence="7">
    <location>
        <begin position="86"/>
        <end position="146"/>
    </location>
</feature>
<keyword evidence="8" id="KW-1185">Reference proteome</keyword>
<feature type="domain" description="Sushi" evidence="7">
    <location>
        <begin position="1248"/>
        <end position="1305"/>
    </location>
</feature>
<dbReference type="KEGG" id="ipu:108270757"/>
<organism evidence="8 9">
    <name type="scientific">Ictalurus punctatus</name>
    <name type="common">Channel catfish</name>
    <name type="synonym">Silurus punctatus</name>
    <dbReference type="NCBI Taxonomy" id="7998"/>
    <lineage>
        <taxon>Eukaryota</taxon>
        <taxon>Metazoa</taxon>
        <taxon>Chordata</taxon>
        <taxon>Craniata</taxon>
        <taxon>Vertebrata</taxon>
        <taxon>Euteleostomi</taxon>
        <taxon>Actinopterygii</taxon>
        <taxon>Neopterygii</taxon>
        <taxon>Teleostei</taxon>
        <taxon>Ostariophysi</taxon>
        <taxon>Siluriformes</taxon>
        <taxon>Ictaluridae</taxon>
        <taxon>Ictalurus</taxon>
    </lineage>
</organism>
<feature type="domain" description="Sushi" evidence="7">
    <location>
        <begin position="385"/>
        <end position="442"/>
    </location>
</feature>
<feature type="domain" description="Sushi" evidence="7">
    <location>
        <begin position="746"/>
        <end position="803"/>
    </location>
</feature>
<dbReference type="GeneID" id="108270757"/>
<dbReference type="OrthoDB" id="10051774at2759"/>
<feature type="signal peptide" evidence="6">
    <location>
        <begin position="1"/>
        <end position="24"/>
    </location>
</feature>
<feature type="domain" description="Sushi" evidence="7">
    <location>
        <begin position="967"/>
        <end position="1018"/>
    </location>
</feature>
<evidence type="ECO:0000256" key="1">
    <source>
        <dbReference type="ARBA" id="ARBA00004328"/>
    </source>
</evidence>
<dbReference type="Proteomes" id="UP000221080">
    <property type="component" value="Chromosome 10"/>
</dbReference>
<evidence type="ECO:0000256" key="3">
    <source>
        <dbReference type="ARBA" id="ARBA00022729"/>
    </source>
</evidence>
<dbReference type="InterPro" id="IPR000436">
    <property type="entry name" value="Sushi_SCR_CCP_dom"/>
</dbReference>
<evidence type="ECO:0000313" key="9">
    <source>
        <dbReference type="RefSeq" id="XP_053539143.1"/>
    </source>
</evidence>